<reference evidence="5" key="1">
    <citation type="submission" date="2017-02" db="UniProtKB">
        <authorList>
            <consortium name="WormBaseParasite"/>
        </authorList>
    </citation>
    <scope>IDENTIFICATION</scope>
</reference>
<dbReference type="PROSITE" id="PS50294">
    <property type="entry name" value="WD_REPEATS_REGION"/>
    <property type="match status" value="2"/>
</dbReference>
<keyword evidence="1" id="KW-0853">WD repeat</keyword>
<dbReference type="InterPro" id="IPR036322">
    <property type="entry name" value="WD40_repeat_dom_sf"/>
</dbReference>
<dbReference type="InterPro" id="IPR015943">
    <property type="entry name" value="WD40/YVTN_repeat-like_dom_sf"/>
</dbReference>
<keyword evidence="4" id="KW-1185">Reference proteome</keyword>
<reference evidence="2 4" key="2">
    <citation type="submission" date="2018-11" db="EMBL/GenBank/DDBJ databases">
        <authorList>
            <consortium name="Pathogen Informatics"/>
        </authorList>
    </citation>
    <scope>NUCLEOTIDE SEQUENCE [LARGE SCALE GENOMIC DNA]</scope>
</reference>
<dbReference type="EMBL" id="UYYG01000175">
    <property type="protein sequence ID" value="VDN53759.1"/>
    <property type="molecule type" value="Genomic_DNA"/>
</dbReference>
<feature type="repeat" description="WD" evidence="1">
    <location>
        <begin position="110"/>
        <end position="151"/>
    </location>
</feature>
<dbReference type="InterPro" id="IPR001680">
    <property type="entry name" value="WD40_rpt"/>
</dbReference>
<sequence length="289" mass="32988">MEFLGDRNTGEARLEPSTCLDGIHSRAIRHVDFSPSGRYLSSASFDSVVIIYELVNNDYQEFTKIEGHENEVKCCAFSSCGQYLATCSRDKTVWCWQIDEEEEFEIAAIFQNHSQDVKFVTWHPHEELILSCSYDCSIHFYQFDSDEWILQQKIEAAHDDTVWAADFSEDGEMLVTVGADHAVKLWTRQKTSWSGESYKWSKAAVLLVDTRWPLYSVSWNKITKLIAVGGGDGHLRFFEIQRCADILALIQLAQEEIFPIDINCITWNPVESNLLAVGLDDGTVRLILL</sequence>
<dbReference type="Pfam" id="PF00400">
    <property type="entry name" value="WD40"/>
    <property type="match status" value="5"/>
</dbReference>
<dbReference type="Proteomes" id="UP000274756">
    <property type="component" value="Unassembled WGS sequence"/>
</dbReference>
<evidence type="ECO:0000313" key="4">
    <source>
        <dbReference type="Proteomes" id="UP000274756"/>
    </source>
</evidence>
<evidence type="ECO:0000313" key="3">
    <source>
        <dbReference type="Proteomes" id="UP000038040"/>
    </source>
</evidence>
<dbReference type="STRING" id="318479.A0A0N4UQE2"/>
<dbReference type="Proteomes" id="UP000038040">
    <property type="component" value="Unplaced"/>
</dbReference>
<feature type="repeat" description="WD" evidence="1">
    <location>
        <begin position="24"/>
        <end position="62"/>
    </location>
</feature>
<dbReference type="SMART" id="SM00320">
    <property type="entry name" value="WD40"/>
    <property type="match status" value="6"/>
</dbReference>
<feature type="repeat" description="WD" evidence="1">
    <location>
        <begin position="65"/>
        <end position="106"/>
    </location>
</feature>
<evidence type="ECO:0000313" key="5">
    <source>
        <dbReference type="WBParaSite" id="DME_0001022701-mRNA-1"/>
    </source>
</evidence>
<protein>
    <submittedName>
        <fullName evidence="5">WD_REPEATS_REGION domain-containing protein</fullName>
    </submittedName>
</protein>
<dbReference type="OrthoDB" id="284782at2759"/>
<dbReference type="PANTHER" id="PTHR19920:SF0">
    <property type="entry name" value="CYTOSOLIC IRON-SULFUR PROTEIN ASSEMBLY PROTEIN CIAO1-RELATED"/>
    <property type="match status" value="1"/>
</dbReference>
<proteinExistence type="predicted"/>
<organism evidence="3 5">
    <name type="scientific">Dracunculus medinensis</name>
    <name type="common">Guinea worm</name>
    <dbReference type="NCBI Taxonomy" id="318479"/>
    <lineage>
        <taxon>Eukaryota</taxon>
        <taxon>Metazoa</taxon>
        <taxon>Ecdysozoa</taxon>
        <taxon>Nematoda</taxon>
        <taxon>Chromadorea</taxon>
        <taxon>Rhabditida</taxon>
        <taxon>Spirurina</taxon>
        <taxon>Dracunculoidea</taxon>
        <taxon>Dracunculidae</taxon>
        <taxon>Dracunculus</taxon>
    </lineage>
</organism>
<gene>
    <name evidence="2" type="ORF">DME_LOCUS3732</name>
</gene>
<feature type="repeat" description="WD" evidence="1">
    <location>
        <begin position="155"/>
        <end position="186"/>
    </location>
</feature>
<accession>A0A0N4UQE2</accession>
<dbReference type="GO" id="GO:0016226">
    <property type="term" value="P:iron-sulfur cluster assembly"/>
    <property type="evidence" value="ECO:0007669"/>
    <property type="project" value="TreeGrafter"/>
</dbReference>
<evidence type="ECO:0000256" key="1">
    <source>
        <dbReference type="PROSITE-ProRule" id="PRU00221"/>
    </source>
</evidence>
<dbReference type="PROSITE" id="PS50082">
    <property type="entry name" value="WD_REPEATS_2"/>
    <property type="match status" value="4"/>
</dbReference>
<dbReference type="Gene3D" id="2.130.10.10">
    <property type="entry name" value="YVTN repeat-like/Quinoprotein amine dehydrogenase"/>
    <property type="match status" value="1"/>
</dbReference>
<name>A0A0N4UQE2_DRAME</name>
<dbReference type="AlphaFoldDB" id="A0A0N4UQE2"/>
<dbReference type="GO" id="GO:0097361">
    <property type="term" value="C:cytosolic [4Fe-4S] assembly targeting complex"/>
    <property type="evidence" value="ECO:0007669"/>
    <property type="project" value="TreeGrafter"/>
</dbReference>
<dbReference type="WBParaSite" id="DME_0001022701-mRNA-1">
    <property type="protein sequence ID" value="DME_0001022701-mRNA-1"/>
    <property type="gene ID" value="DME_0001022701"/>
</dbReference>
<dbReference type="PANTHER" id="PTHR19920">
    <property type="entry name" value="WD40 PROTEIN CIAO1"/>
    <property type="match status" value="1"/>
</dbReference>
<dbReference type="SUPFAM" id="SSF50978">
    <property type="entry name" value="WD40 repeat-like"/>
    <property type="match status" value="1"/>
</dbReference>
<evidence type="ECO:0000313" key="2">
    <source>
        <dbReference type="EMBL" id="VDN53759.1"/>
    </source>
</evidence>